<dbReference type="InterPro" id="IPR053146">
    <property type="entry name" value="QDO-like"/>
</dbReference>
<gene>
    <name evidence="2" type="ORF">ACFFK0_21620</name>
</gene>
<accession>A0ABV6DR06</accession>
<evidence type="ECO:0000313" key="2">
    <source>
        <dbReference type="EMBL" id="MFC0214998.1"/>
    </source>
</evidence>
<dbReference type="PANTHER" id="PTHR36440">
    <property type="entry name" value="PUTATIVE (AFU_ORTHOLOGUE AFUA_8G07350)-RELATED"/>
    <property type="match status" value="1"/>
</dbReference>
<dbReference type="Gene3D" id="2.60.120.10">
    <property type="entry name" value="Jelly Rolls"/>
    <property type="match status" value="1"/>
</dbReference>
<feature type="domain" description="Cupin type-2" evidence="1">
    <location>
        <begin position="37"/>
        <end position="101"/>
    </location>
</feature>
<dbReference type="InterPro" id="IPR013096">
    <property type="entry name" value="Cupin_2"/>
</dbReference>
<proteinExistence type="predicted"/>
<dbReference type="EMBL" id="JBHLWN010000078">
    <property type="protein sequence ID" value="MFC0214998.1"/>
    <property type="molecule type" value="Genomic_DNA"/>
</dbReference>
<protein>
    <submittedName>
        <fullName evidence="2">Cupin domain-containing protein</fullName>
    </submittedName>
</protein>
<sequence>MNSGSLSRTIENRLAKDRVTFVTTAEESGGAYEYVKVELAPGGGVGLHYHLAFTEHFEALHGELHLEVDGSILTLHPGESASAAPGVPHRFFNPGSESIMFHVKIAPARSFERMLRIAYGLVKDGKVHEKSGIPRNIFELAVMFKLGETYMKGIPLWLQKGMFGTLYRIATHLGVEERLLQTYCR</sequence>
<evidence type="ECO:0000313" key="3">
    <source>
        <dbReference type="Proteomes" id="UP001589776"/>
    </source>
</evidence>
<name>A0ABV6DR06_9BACL</name>
<dbReference type="Pfam" id="PF07883">
    <property type="entry name" value="Cupin_2"/>
    <property type="match status" value="1"/>
</dbReference>
<dbReference type="InterPro" id="IPR011051">
    <property type="entry name" value="RmlC_Cupin_sf"/>
</dbReference>
<evidence type="ECO:0000259" key="1">
    <source>
        <dbReference type="Pfam" id="PF07883"/>
    </source>
</evidence>
<dbReference type="RefSeq" id="WP_377472450.1">
    <property type="nucleotide sequence ID" value="NZ_JBHLWN010000078.1"/>
</dbReference>
<keyword evidence="3" id="KW-1185">Reference proteome</keyword>
<dbReference type="SUPFAM" id="SSF51182">
    <property type="entry name" value="RmlC-like cupins"/>
    <property type="match status" value="1"/>
</dbReference>
<dbReference type="PANTHER" id="PTHR36440:SF1">
    <property type="entry name" value="PUTATIVE (AFU_ORTHOLOGUE AFUA_8G07350)-RELATED"/>
    <property type="match status" value="1"/>
</dbReference>
<reference evidence="2 3" key="1">
    <citation type="submission" date="2024-09" db="EMBL/GenBank/DDBJ databases">
        <authorList>
            <person name="Sun Q."/>
            <person name="Mori K."/>
        </authorList>
    </citation>
    <scope>NUCLEOTIDE SEQUENCE [LARGE SCALE GENOMIC DNA]</scope>
    <source>
        <strain evidence="2 3">CCM 7759</strain>
    </source>
</reference>
<comment type="caution">
    <text evidence="2">The sequence shown here is derived from an EMBL/GenBank/DDBJ whole genome shotgun (WGS) entry which is preliminary data.</text>
</comment>
<organism evidence="2 3">
    <name type="scientific">Paenibacillus chartarius</name>
    <dbReference type="NCBI Taxonomy" id="747481"/>
    <lineage>
        <taxon>Bacteria</taxon>
        <taxon>Bacillati</taxon>
        <taxon>Bacillota</taxon>
        <taxon>Bacilli</taxon>
        <taxon>Bacillales</taxon>
        <taxon>Paenibacillaceae</taxon>
        <taxon>Paenibacillus</taxon>
    </lineage>
</organism>
<dbReference type="Proteomes" id="UP001589776">
    <property type="component" value="Unassembled WGS sequence"/>
</dbReference>
<dbReference type="InterPro" id="IPR014710">
    <property type="entry name" value="RmlC-like_jellyroll"/>
</dbReference>